<dbReference type="AlphaFoldDB" id="A0A8K0MTT1"/>
<dbReference type="GO" id="GO:0000139">
    <property type="term" value="C:Golgi membrane"/>
    <property type="evidence" value="ECO:0007669"/>
    <property type="project" value="UniProtKB-SubCell"/>
</dbReference>
<gene>
    <name evidence="8" type="ORF">FNV43_RR02027</name>
</gene>
<name>A0A8K0MTT1_9ROSA</name>
<dbReference type="GO" id="GO:0016757">
    <property type="term" value="F:glycosyltransferase activity"/>
    <property type="evidence" value="ECO:0007669"/>
    <property type="project" value="UniProtKB-KW"/>
</dbReference>
<comment type="caution">
    <text evidence="8">The sequence shown here is derived from an EMBL/GenBank/DDBJ whole genome shotgun (WGS) entry which is preliminary data.</text>
</comment>
<keyword evidence="4" id="KW-0735">Signal-anchor</keyword>
<reference evidence="8" key="1">
    <citation type="submission" date="2020-03" db="EMBL/GenBank/DDBJ databases">
        <title>A high-quality chromosome-level genome assembly of a woody plant with both climbing and erect habits, Rhamnella rubrinervis.</title>
        <authorList>
            <person name="Lu Z."/>
            <person name="Yang Y."/>
            <person name="Zhu X."/>
            <person name="Sun Y."/>
        </authorList>
    </citation>
    <scope>NUCLEOTIDE SEQUENCE</scope>
    <source>
        <strain evidence="8">BYM</strain>
        <tissue evidence="8">Leaf</tissue>
    </source>
</reference>
<dbReference type="InterPro" id="IPR004263">
    <property type="entry name" value="Exostosin"/>
</dbReference>
<feature type="transmembrane region" description="Helical" evidence="6">
    <location>
        <begin position="12"/>
        <end position="33"/>
    </location>
</feature>
<keyword evidence="5" id="KW-0333">Golgi apparatus</keyword>
<comment type="similarity">
    <text evidence="2">Belongs to the glycosyltransferase 47 family.</text>
</comment>
<feature type="domain" description="Exostosin GT47" evidence="7">
    <location>
        <begin position="127"/>
        <end position="464"/>
    </location>
</feature>
<evidence type="ECO:0000313" key="9">
    <source>
        <dbReference type="Proteomes" id="UP000796880"/>
    </source>
</evidence>
<proteinExistence type="inferred from homology"/>
<evidence type="ECO:0000256" key="2">
    <source>
        <dbReference type="ARBA" id="ARBA00010271"/>
    </source>
</evidence>
<dbReference type="EMBL" id="VOIH02000001">
    <property type="protein sequence ID" value="KAF3457370.1"/>
    <property type="molecule type" value="Genomic_DNA"/>
</dbReference>
<evidence type="ECO:0000256" key="3">
    <source>
        <dbReference type="ARBA" id="ARBA00022676"/>
    </source>
</evidence>
<keyword evidence="6" id="KW-0472">Membrane</keyword>
<evidence type="ECO:0000256" key="1">
    <source>
        <dbReference type="ARBA" id="ARBA00004323"/>
    </source>
</evidence>
<evidence type="ECO:0000256" key="4">
    <source>
        <dbReference type="ARBA" id="ARBA00022968"/>
    </source>
</evidence>
<dbReference type="PANTHER" id="PTHR11062:SF282">
    <property type="entry name" value="XYLOGLUCAN GALACTOSYLTRANSFERASE GT11-RELATED"/>
    <property type="match status" value="1"/>
</dbReference>
<keyword evidence="6" id="KW-0812">Transmembrane</keyword>
<dbReference type="OrthoDB" id="1185556at2759"/>
<protein>
    <recommendedName>
        <fullName evidence="7">Exostosin GT47 domain-containing protein</fullName>
    </recommendedName>
</protein>
<keyword evidence="6" id="KW-1133">Transmembrane helix</keyword>
<dbReference type="PANTHER" id="PTHR11062">
    <property type="entry name" value="EXOSTOSIN HEPARAN SULFATE GLYCOSYLTRANSFERASE -RELATED"/>
    <property type="match status" value="1"/>
</dbReference>
<dbReference type="InterPro" id="IPR040911">
    <property type="entry name" value="Exostosin_GT47"/>
</dbReference>
<accession>A0A8K0MTT1</accession>
<comment type="subcellular location">
    <subcellularLocation>
        <location evidence="1">Golgi apparatus membrane</location>
        <topology evidence="1">Single-pass type II membrane protein</topology>
    </subcellularLocation>
</comment>
<keyword evidence="3" id="KW-0808">Transferase</keyword>
<sequence>MEKQMVVGKYCYNNPIWSVILSSFLFCFIYFLLDFSTLTRNHNFTFPNFLDIHQKPKPLSSYTSQTTNIINVPGNQTSTPILTRNETKNDHHDHESVHLHPAQSLNVTDNNMTQNGTTATTNHFDSCSGRYIYIQDLPRQFNEDLLNNCRIIEKSRDMCPFLSNEGFGTKLEDNDSKRVFTEKDWFLTSQFSLEVIFHNRMKKYKCLTNDSSMASGIFVPYYSGLDAAQYLLYNVSVRDASAQKLVDFLAKRPEWKTMWGRDHFMIGGRVAWDYRRQTDNEKDWGSKLMFLPESKNMTLLSIESSLWNNDIGIPYPTYFHPSKESVVFDWQERMRKRERRYLFSFAGAPRPGAEYSIRSELINQCKSSTEHCKFMACDGSNNHCENPEKVMGLFQNSIFCLQPSGDSFTRRSTFDSILAGCIPVFFDPASAYTQYLWHLPTNFSKYSVFISKHDIKEKRVSISERLLGVPTDEIFEMQEEVTRMIPKIIYGNWTSGFERKLEDAFDIAVNGMLERVEKVRKKIKDGEDPSEGFGEVNNGKFDLLWKSLQ</sequence>
<dbReference type="Pfam" id="PF03016">
    <property type="entry name" value="Exostosin_GT47"/>
    <property type="match status" value="1"/>
</dbReference>
<evidence type="ECO:0000259" key="7">
    <source>
        <dbReference type="Pfam" id="PF03016"/>
    </source>
</evidence>
<evidence type="ECO:0000256" key="6">
    <source>
        <dbReference type="SAM" id="Phobius"/>
    </source>
</evidence>
<organism evidence="8 9">
    <name type="scientific">Rhamnella rubrinervis</name>
    <dbReference type="NCBI Taxonomy" id="2594499"/>
    <lineage>
        <taxon>Eukaryota</taxon>
        <taxon>Viridiplantae</taxon>
        <taxon>Streptophyta</taxon>
        <taxon>Embryophyta</taxon>
        <taxon>Tracheophyta</taxon>
        <taxon>Spermatophyta</taxon>
        <taxon>Magnoliopsida</taxon>
        <taxon>eudicotyledons</taxon>
        <taxon>Gunneridae</taxon>
        <taxon>Pentapetalae</taxon>
        <taxon>rosids</taxon>
        <taxon>fabids</taxon>
        <taxon>Rosales</taxon>
        <taxon>Rhamnaceae</taxon>
        <taxon>rhamnoid group</taxon>
        <taxon>Rhamneae</taxon>
        <taxon>Rhamnella</taxon>
    </lineage>
</organism>
<keyword evidence="3" id="KW-0328">Glycosyltransferase</keyword>
<evidence type="ECO:0000313" key="8">
    <source>
        <dbReference type="EMBL" id="KAF3457370.1"/>
    </source>
</evidence>
<evidence type="ECO:0000256" key="5">
    <source>
        <dbReference type="ARBA" id="ARBA00023034"/>
    </source>
</evidence>
<keyword evidence="9" id="KW-1185">Reference proteome</keyword>
<dbReference type="Proteomes" id="UP000796880">
    <property type="component" value="Unassembled WGS sequence"/>
</dbReference>